<evidence type="ECO:0000256" key="1">
    <source>
        <dbReference type="SAM" id="MobiDB-lite"/>
    </source>
</evidence>
<comment type="caution">
    <text evidence="2">The sequence shown here is derived from an EMBL/GenBank/DDBJ whole genome shotgun (WGS) entry which is preliminary data.</text>
</comment>
<proteinExistence type="predicted"/>
<accession>A0ABY0CQ28</accession>
<feature type="region of interest" description="Disordered" evidence="1">
    <location>
        <begin position="55"/>
        <end position="74"/>
    </location>
</feature>
<reference evidence="2 3" key="1">
    <citation type="submission" date="2019-01" db="EMBL/GenBank/DDBJ databases">
        <title>Lujinxingia litoralis gen. nov., sp. nov. and Lujinxingia sediminis gen. nov., sp. nov., new members in the order Bradymonadales, isolated from coastal sediment.</title>
        <authorList>
            <person name="Li C.-M."/>
        </authorList>
    </citation>
    <scope>NUCLEOTIDE SEQUENCE [LARGE SCALE GENOMIC DNA]</scope>
    <source>
        <strain evidence="2 3">SEH01</strain>
    </source>
</reference>
<gene>
    <name evidence="2" type="ORF">EA187_15515</name>
</gene>
<evidence type="ECO:0000313" key="2">
    <source>
        <dbReference type="EMBL" id="RVU42594.1"/>
    </source>
</evidence>
<dbReference type="PROSITE" id="PS51257">
    <property type="entry name" value="PROKAR_LIPOPROTEIN"/>
    <property type="match status" value="1"/>
</dbReference>
<name>A0ABY0CQ28_9DELT</name>
<keyword evidence="3" id="KW-1185">Reference proteome</keyword>
<dbReference type="EMBL" id="SADD01000011">
    <property type="protein sequence ID" value="RVU42594.1"/>
    <property type="molecule type" value="Genomic_DNA"/>
</dbReference>
<evidence type="ECO:0000313" key="3">
    <source>
        <dbReference type="Proteomes" id="UP000282926"/>
    </source>
</evidence>
<organism evidence="2 3">
    <name type="scientific">Lujinxingia sediminis</name>
    <dbReference type="NCBI Taxonomy" id="2480984"/>
    <lineage>
        <taxon>Bacteria</taxon>
        <taxon>Deltaproteobacteria</taxon>
        <taxon>Bradymonadales</taxon>
        <taxon>Lujinxingiaceae</taxon>
        <taxon>Lujinxingia</taxon>
    </lineage>
</organism>
<sequence>MKLNNVLVACLAVTTIGCFSGPSMGESAEATEVEPSSETAQDSRELAMEIRAEVPLVEEGSPSADSAGDEGNTNPELEAEAAFRQVTWAKMQERVEAFKACAGEDYDTTNAYFEAVATRAADSFNLGSLNGEESESELGRCVHARMRDVLGEVQSEAPAHVHRLGFSVWVLGPDVKLASCSGDRVLCEGMEGVAMNATLSNLTIADDASCPHSDAIIAGGEEVFQDAIACHTMGQELANEGGDAMPLGAQAWVAVRYSPELDQHYLYARYTDAAYEPVARCLIDAHKALVLQGQGESTCQQNLCSRLYSFATHPVLSLMVH</sequence>
<dbReference type="Proteomes" id="UP000282926">
    <property type="component" value="Unassembled WGS sequence"/>
</dbReference>
<dbReference type="RefSeq" id="WP_127780845.1">
    <property type="nucleotide sequence ID" value="NZ_SADD01000011.1"/>
</dbReference>
<protein>
    <submittedName>
        <fullName evidence="2">Uncharacterized protein</fullName>
    </submittedName>
</protein>